<organism evidence="1">
    <name type="scientific">Cucumis melo</name>
    <name type="common">Muskmelon</name>
    <dbReference type="NCBI Taxonomy" id="3656"/>
    <lineage>
        <taxon>Eukaryota</taxon>
        <taxon>Viridiplantae</taxon>
        <taxon>Streptophyta</taxon>
        <taxon>Embryophyta</taxon>
        <taxon>Tracheophyta</taxon>
        <taxon>Spermatophyta</taxon>
        <taxon>Magnoliopsida</taxon>
        <taxon>eudicotyledons</taxon>
        <taxon>Gunneridae</taxon>
        <taxon>Pentapetalae</taxon>
        <taxon>rosids</taxon>
        <taxon>fabids</taxon>
        <taxon>Cucurbitales</taxon>
        <taxon>Cucurbitaceae</taxon>
        <taxon>Benincaseae</taxon>
        <taxon>Cucumis</taxon>
    </lineage>
</organism>
<evidence type="ECO:0000313" key="1">
    <source>
        <dbReference type="EnsemblPlants" id="MELO3C027723.2.1"/>
    </source>
</evidence>
<dbReference type="EnsemblPlants" id="MELO3C027723.2.1">
    <property type="protein sequence ID" value="MELO3C027723.2.1"/>
    <property type="gene ID" value="MELO3C027723.2"/>
</dbReference>
<dbReference type="Gramene" id="MELO3C033558.2.1">
    <property type="protein sequence ID" value="MELO3C033558.2.1"/>
    <property type="gene ID" value="MELO3C033558.2"/>
</dbReference>
<dbReference type="Gramene" id="MELO3C027723.2.1">
    <property type="protein sequence ID" value="MELO3C027723.2.1"/>
    <property type="gene ID" value="MELO3C027723.2"/>
</dbReference>
<proteinExistence type="predicted"/>
<dbReference type="AlphaFoldDB" id="A0A9I9E239"/>
<name>A0A9I9E239_CUCME</name>
<dbReference type="EnsemblPlants" id="MELO3C033558.2.1">
    <property type="protein sequence ID" value="MELO3C033558.2.1"/>
    <property type="gene ID" value="MELO3C033558.2"/>
</dbReference>
<sequence>MTKEKEQKGFNCKEKERKRLDCKEKELAVRVSLQRRREDLHLTPPFVPLP</sequence>
<protein>
    <submittedName>
        <fullName evidence="1">Uncharacterized protein</fullName>
    </submittedName>
</protein>
<accession>A0A9I9E239</accession>
<reference evidence="1" key="1">
    <citation type="submission" date="2023-03" db="UniProtKB">
        <authorList>
            <consortium name="EnsemblPlants"/>
        </authorList>
    </citation>
    <scope>IDENTIFICATION</scope>
</reference>